<dbReference type="Proteomes" id="UP000028725">
    <property type="component" value="Unassembled WGS sequence"/>
</dbReference>
<sequence length="57" mass="6244">MFGPTQPTGGTISVPALVAGQVWVERLSVDRGGTGKYIVQCRNGTSYVLDVYEYRSY</sequence>
<accession>A0A085WSS0</accession>
<protein>
    <submittedName>
        <fullName evidence="1">Uncharacterized protein</fullName>
    </submittedName>
</protein>
<proteinExistence type="predicted"/>
<dbReference type="AlphaFoldDB" id="A0A085WSS0"/>
<dbReference type="EMBL" id="JMCB01000003">
    <property type="protein sequence ID" value="KFE70733.1"/>
    <property type="molecule type" value="Genomic_DNA"/>
</dbReference>
<dbReference type="RefSeq" id="WP_240486650.1">
    <property type="nucleotide sequence ID" value="NZ_JMCB01000003.1"/>
</dbReference>
<evidence type="ECO:0000313" key="2">
    <source>
        <dbReference type="Proteomes" id="UP000028725"/>
    </source>
</evidence>
<organism evidence="1 2">
    <name type="scientific">Hyalangium minutum</name>
    <dbReference type="NCBI Taxonomy" id="394096"/>
    <lineage>
        <taxon>Bacteria</taxon>
        <taxon>Pseudomonadati</taxon>
        <taxon>Myxococcota</taxon>
        <taxon>Myxococcia</taxon>
        <taxon>Myxococcales</taxon>
        <taxon>Cystobacterineae</taxon>
        <taxon>Archangiaceae</taxon>
        <taxon>Hyalangium</taxon>
    </lineage>
</organism>
<name>A0A085WSS0_9BACT</name>
<comment type="caution">
    <text evidence="1">The sequence shown here is derived from an EMBL/GenBank/DDBJ whole genome shotgun (WGS) entry which is preliminary data.</text>
</comment>
<gene>
    <name evidence="1" type="ORF">DB31_5775</name>
</gene>
<evidence type="ECO:0000313" key="1">
    <source>
        <dbReference type="EMBL" id="KFE70733.1"/>
    </source>
</evidence>
<reference evidence="1 2" key="1">
    <citation type="submission" date="2014-04" db="EMBL/GenBank/DDBJ databases">
        <title>Genome assembly of Hyalangium minutum DSM 14724.</title>
        <authorList>
            <person name="Sharma G."/>
            <person name="Subramanian S."/>
        </authorList>
    </citation>
    <scope>NUCLEOTIDE SEQUENCE [LARGE SCALE GENOMIC DNA]</scope>
    <source>
        <strain evidence="1 2">DSM 14724</strain>
    </source>
</reference>
<keyword evidence="2" id="KW-1185">Reference proteome</keyword>